<organism evidence="6 7">
    <name type="scientific">Streptomyces roseicoloratus</name>
    <dbReference type="NCBI Taxonomy" id="2508722"/>
    <lineage>
        <taxon>Bacteria</taxon>
        <taxon>Bacillati</taxon>
        <taxon>Actinomycetota</taxon>
        <taxon>Actinomycetes</taxon>
        <taxon>Kitasatosporales</taxon>
        <taxon>Streptomycetaceae</taxon>
        <taxon>Streptomyces</taxon>
    </lineage>
</organism>
<proteinExistence type="predicted"/>
<keyword evidence="2" id="KW-0442">Lipid degradation</keyword>
<feature type="region of interest" description="Disordered" evidence="4">
    <location>
        <begin position="30"/>
        <end position="59"/>
    </location>
</feature>
<feature type="signal peptide" evidence="5">
    <location>
        <begin position="1"/>
        <end position="24"/>
    </location>
</feature>
<keyword evidence="1" id="KW-0378">Hydrolase</keyword>
<dbReference type="InterPro" id="IPR029058">
    <property type="entry name" value="AB_hydrolase_fold"/>
</dbReference>
<reference evidence="6 7" key="1">
    <citation type="submission" date="2023-09" db="EMBL/GenBank/DDBJ databases">
        <title>Complete genome of Streptomyces roseicoloratus T14.</title>
        <authorList>
            <person name="Bashizi T."/>
            <person name="Kim M.-J."/>
            <person name="Lee G."/>
            <person name="Tagele S.B."/>
            <person name="Shin J.-H."/>
        </authorList>
    </citation>
    <scope>NUCLEOTIDE SEQUENCE [LARGE SCALE GENOMIC DNA]</scope>
    <source>
        <strain evidence="6 7">T14</strain>
    </source>
</reference>
<dbReference type="RefSeq" id="WP_309549151.1">
    <property type="nucleotide sequence ID" value="NZ_CP133762.1"/>
</dbReference>
<evidence type="ECO:0000313" key="6">
    <source>
        <dbReference type="EMBL" id="WMX46804.1"/>
    </source>
</evidence>
<dbReference type="Proteomes" id="UP001250858">
    <property type="component" value="Chromosome"/>
</dbReference>
<accession>A0ABY9RYF9</accession>
<dbReference type="SUPFAM" id="SSF53474">
    <property type="entry name" value="alpha/beta-Hydrolases"/>
    <property type="match status" value="1"/>
</dbReference>
<dbReference type="InterPro" id="IPR006311">
    <property type="entry name" value="TAT_signal"/>
</dbReference>
<keyword evidence="7" id="KW-1185">Reference proteome</keyword>
<name>A0ABY9RYF9_9ACTN</name>
<protein>
    <submittedName>
        <fullName evidence="6">Acetylhydrolase</fullName>
    </submittedName>
</protein>
<evidence type="ECO:0000256" key="2">
    <source>
        <dbReference type="ARBA" id="ARBA00022963"/>
    </source>
</evidence>
<dbReference type="PANTHER" id="PTHR10272">
    <property type="entry name" value="PLATELET-ACTIVATING FACTOR ACETYLHYDROLASE"/>
    <property type="match status" value="1"/>
</dbReference>
<feature type="compositionally biased region" description="Low complexity" evidence="4">
    <location>
        <begin position="30"/>
        <end position="45"/>
    </location>
</feature>
<dbReference type="Gene3D" id="3.40.50.1820">
    <property type="entry name" value="alpha/beta hydrolase"/>
    <property type="match status" value="1"/>
</dbReference>
<evidence type="ECO:0000256" key="3">
    <source>
        <dbReference type="ARBA" id="ARBA00023098"/>
    </source>
</evidence>
<feature type="chain" id="PRO_5045859442" evidence="5">
    <location>
        <begin position="25"/>
        <end position="394"/>
    </location>
</feature>
<dbReference type="EMBL" id="CP133762">
    <property type="protein sequence ID" value="WMX46804.1"/>
    <property type="molecule type" value="Genomic_DNA"/>
</dbReference>
<evidence type="ECO:0000256" key="5">
    <source>
        <dbReference type="SAM" id="SignalP"/>
    </source>
</evidence>
<evidence type="ECO:0000256" key="1">
    <source>
        <dbReference type="ARBA" id="ARBA00022801"/>
    </source>
</evidence>
<evidence type="ECO:0000313" key="7">
    <source>
        <dbReference type="Proteomes" id="UP001250858"/>
    </source>
</evidence>
<sequence>MTSRRTLLQGALLGTATALLPAGAYPATGPGTKTATAVPTASSAPGHGREPLLRLPAPTGPYPVGLRTVHLTDPARTDPWVGGVRELMLTVLYPARSVRGFRRAPQLTPAEAGVFSGYAPHVHPGLPEPGVVDWGAVLTHGHVGAPPLPGRRPVLLYSPGGGDSRTLGTSLAEDLASHGRVVVLVDHPGDATQVELPTGMRRTVLTGPPDPETFRTMTDTRIADLRLVVDRIVRGRLGEPPLARITDAARIGMYGHSAGGTAVVYAAQGDRRVGAVANLEGFLDREPRPTGFDRPLLLLRTDGFAEAGRVVSSWAGVPGRRELLADANHWAFTDYGSLVPRLHALGLMTSGARAALVGTGDPVATLAALRQRTATFFARHLPADRHLPAARRRP</sequence>
<keyword evidence="3" id="KW-0443">Lipid metabolism</keyword>
<keyword evidence="5" id="KW-0732">Signal</keyword>
<gene>
    <name evidence="6" type="ORF">RGF97_20995</name>
</gene>
<dbReference type="PROSITE" id="PS51318">
    <property type="entry name" value="TAT"/>
    <property type="match status" value="1"/>
</dbReference>
<dbReference type="PANTHER" id="PTHR10272:SF0">
    <property type="entry name" value="PLATELET-ACTIVATING FACTOR ACETYLHYDROLASE"/>
    <property type="match status" value="1"/>
</dbReference>
<evidence type="ECO:0000256" key="4">
    <source>
        <dbReference type="SAM" id="MobiDB-lite"/>
    </source>
</evidence>